<evidence type="ECO:0000256" key="4">
    <source>
        <dbReference type="ARBA" id="ARBA00022692"/>
    </source>
</evidence>
<evidence type="ECO:0000256" key="3">
    <source>
        <dbReference type="ARBA" id="ARBA00022475"/>
    </source>
</evidence>
<dbReference type="Pfam" id="PF07690">
    <property type="entry name" value="MFS_1"/>
    <property type="match status" value="1"/>
</dbReference>
<feature type="transmembrane region" description="Helical" evidence="7">
    <location>
        <begin position="283"/>
        <end position="307"/>
    </location>
</feature>
<sequence>MFKKIGVLSLSIVTGAITAITTIIPLILKHYPGISISRIETLVTISSLSALLTILFNNKLVEKFGLKKTILSGLVIGMIAGVIPFFNNDYPVFFISRIILGLGVGMYSPHAITLISILYKGSERANLLGVQMGVGAFGNSILLFFSGWLAKMNWHYTFFTYLWLGIVALLVWLLVPEVHVDKIKDKKSTKSLSHSTIKYLILSFVTFLIIWGVQLKIPTFLYERGIVSSEKAGLILGVMNIAGMLAGLSFGLMYKKFKLFLLPIGFLLAALSVFGMINSYSWMMIFIFAVLFNFVYSFTGPTIVLQVNQQVEEYQLTKVNSLITMTTILSSYAAPIVWNNLSKIIDFKEGSVLVPMYIMILSLFFCGLFLMCYTTYKLRYKGE</sequence>
<dbReference type="PATRIC" id="fig|1415168.3.peg.1146"/>
<dbReference type="InterPro" id="IPR011701">
    <property type="entry name" value="MFS"/>
</dbReference>
<proteinExistence type="predicted"/>
<dbReference type="Proteomes" id="UP000028401">
    <property type="component" value="Unassembled WGS sequence"/>
</dbReference>
<keyword evidence="3" id="KW-1003">Cell membrane</keyword>
<dbReference type="PROSITE" id="PS50850">
    <property type="entry name" value="MFS"/>
    <property type="match status" value="1"/>
</dbReference>
<feature type="transmembrane region" description="Helical" evidence="7">
    <location>
        <begin position="127"/>
        <end position="150"/>
    </location>
</feature>
<evidence type="ECO:0000256" key="5">
    <source>
        <dbReference type="ARBA" id="ARBA00022989"/>
    </source>
</evidence>
<dbReference type="InterPro" id="IPR050189">
    <property type="entry name" value="MFS_Efflux_Transporters"/>
</dbReference>
<dbReference type="AlphaFoldDB" id="A0A084ABT9"/>
<reference evidence="9 10" key="1">
    <citation type="submission" date="2014-06" db="EMBL/GenBank/DDBJ databases">
        <title>Draft genome sequence of the putrescine producing strain Lactococcus lactis subsp cremoris GE214.</title>
        <authorList>
            <person name="Ladero V."/>
            <person name="Linares D.M."/>
            <person name="del Rio B."/>
            <person name="Mayo B."/>
            <person name="Martin M.C."/>
            <person name="Fernandez M."/>
            <person name="Alvarez M.A."/>
        </authorList>
    </citation>
    <scope>NUCLEOTIDE SEQUENCE [LARGE SCALE GENOMIC DNA]</scope>
    <source>
        <strain evidence="9 10">GE214</strain>
    </source>
</reference>
<feature type="transmembrane region" description="Helical" evidence="7">
    <location>
        <begin position="196"/>
        <end position="213"/>
    </location>
</feature>
<accession>A0A084ABT9</accession>
<keyword evidence="5 7" id="KW-1133">Transmembrane helix</keyword>
<dbReference type="GO" id="GO:0022857">
    <property type="term" value="F:transmembrane transporter activity"/>
    <property type="evidence" value="ECO:0007669"/>
    <property type="project" value="InterPro"/>
</dbReference>
<dbReference type="PANTHER" id="PTHR43124">
    <property type="entry name" value="PURINE EFFLUX PUMP PBUE"/>
    <property type="match status" value="1"/>
</dbReference>
<evidence type="ECO:0000256" key="1">
    <source>
        <dbReference type="ARBA" id="ARBA00004651"/>
    </source>
</evidence>
<evidence type="ECO:0000313" key="9">
    <source>
        <dbReference type="EMBL" id="KEY62768.1"/>
    </source>
</evidence>
<feature type="transmembrane region" description="Helical" evidence="7">
    <location>
        <begin position="319"/>
        <end position="338"/>
    </location>
</feature>
<dbReference type="EMBL" id="AZSI01000023">
    <property type="protein sequence ID" value="KEY62768.1"/>
    <property type="molecule type" value="Genomic_DNA"/>
</dbReference>
<gene>
    <name evidence="9" type="ORF">U725_01078</name>
</gene>
<dbReference type="GO" id="GO:0005886">
    <property type="term" value="C:plasma membrane"/>
    <property type="evidence" value="ECO:0007669"/>
    <property type="project" value="UniProtKB-SubCell"/>
</dbReference>
<feature type="transmembrane region" description="Helical" evidence="7">
    <location>
        <begin position="233"/>
        <end position="252"/>
    </location>
</feature>
<dbReference type="SUPFAM" id="SSF103473">
    <property type="entry name" value="MFS general substrate transporter"/>
    <property type="match status" value="1"/>
</dbReference>
<comment type="caution">
    <text evidence="9">The sequence shown here is derived from an EMBL/GenBank/DDBJ whole genome shotgun (WGS) entry which is preliminary data.</text>
</comment>
<feature type="transmembrane region" description="Helical" evidence="7">
    <location>
        <begin position="34"/>
        <end position="57"/>
    </location>
</feature>
<keyword evidence="6 7" id="KW-0472">Membrane</keyword>
<evidence type="ECO:0000256" key="2">
    <source>
        <dbReference type="ARBA" id="ARBA00022448"/>
    </source>
</evidence>
<organism evidence="9 10">
    <name type="scientific">Lactococcus cremoris subsp. cremoris GE214</name>
    <dbReference type="NCBI Taxonomy" id="1415168"/>
    <lineage>
        <taxon>Bacteria</taxon>
        <taxon>Bacillati</taxon>
        <taxon>Bacillota</taxon>
        <taxon>Bacilli</taxon>
        <taxon>Lactobacillales</taxon>
        <taxon>Streptococcaceae</taxon>
        <taxon>Lactococcus</taxon>
        <taxon>Lactococcus cremoris subsp. cremoris</taxon>
    </lineage>
</organism>
<dbReference type="Gene3D" id="1.20.1250.20">
    <property type="entry name" value="MFS general substrate transporter like domains"/>
    <property type="match status" value="1"/>
</dbReference>
<keyword evidence="4 7" id="KW-0812">Transmembrane</keyword>
<dbReference type="InterPro" id="IPR036259">
    <property type="entry name" value="MFS_trans_sf"/>
</dbReference>
<evidence type="ECO:0000256" key="7">
    <source>
        <dbReference type="SAM" id="Phobius"/>
    </source>
</evidence>
<feature type="transmembrane region" description="Helical" evidence="7">
    <location>
        <begin position="69"/>
        <end position="86"/>
    </location>
</feature>
<feature type="transmembrane region" description="Helical" evidence="7">
    <location>
        <begin position="156"/>
        <end position="175"/>
    </location>
</feature>
<feature type="transmembrane region" description="Helical" evidence="7">
    <location>
        <begin position="350"/>
        <end position="373"/>
    </location>
</feature>
<dbReference type="PANTHER" id="PTHR43124:SF3">
    <property type="entry name" value="CHLORAMPHENICOL EFFLUX PUMP RV0191"/>
    <property type="match status" value="1"/>
</dbReference>
<dbReference type="RefSeq" id="WP_051804529.1">
    <property type="nucleotide sequence ID" value="NZ_AZSI01000023.1"/>
</dbReference>
<name>A0A084ABT9_LACLC</name>
<evidence type="ECO:0000313" key="10">
    <source>
        <dbReference type="Proteomes" id="UP000028401"/>
    </source>
</evidence>
<keyword evidence="2" id="KW-0813">Transport</keyword>
<dbReference type="InterPro" id="IPR020846">
    <property type="entry name" value="MFS_dom"/>
</dbReference>
<protein>
    <submittedName>
        <fullName evidence="9">Transport protein, major facilitator superfamily (MFS)</fullName>
    </submittedName>
</protein>
<feature type="domain" description="Major facilitator superfamily (MFS) profile" evidence="8">
    <location>
        <begin position="1"/>
        <end position="379"/>
    </location>
</feature>
<feature type="transmembrane region" description="Helical" evidence="7">
    <location>
        <begin position="7"/>
        <end position="28"/>
    </location>
</feature>
<feature type="transmembrane region" description="Helical" evidence="7">
    <location>
        <begin position="92"/>
        <end position="115"/>
    </location>
</feature>
<comment type="subcellular location">
    <subcellularLocation>
        <location evidence="1">Cell membrane</location>
        <topology evidence="1">Multi-pass membrane protein</topology>
    </subcellularLocation>
</comment>
<feature type="transmembrane region" description="Helical" evidence="7">
    <location>
        <begin position="259"/>
        <end position="277"/>
    </location>
</feature>
<evidence type="ECO:0000259" key="8">
    <source>
        <dbReference type="PROSITE" id="PS50850"/>
    </source>
</evidence>
<evidence type="ECO:0000256" key="6">
    <source>
        <dbReference type="ARBA" id="ARBA00023136"/>
    </source>
</evidence>